<evidence type="ECO:0000313" key="3">
    <source>
        <dbReference type="Proteomes" id="UP000298264"/>
    </source>
</evidence>
<dbReference type="InterPro" id="IPR016181">
    <property type="entry name" value="Acyl_CoA_acyltransferase"/>
</dbReference>
<dbReference type="Pfam" id="PF00583">
    <property type="entry name" value="Acetyltransf_1"/>
    <property type="match status" value="1"/>
</dbReference>
<evidence type="ECO:0000259" key="1">
    <source>
        <dbReference type="PROSITE" id="PS51186"/>
    </source>
</evidence>
<reference evidence="2" key="1">
    <citation type="journal article" date="2019" name="PLoS Negl. Trop. Dis.">
        <title>Revisiting the worldwide diversity of Leptospira species in the environment.</title>
        <authorList>
            <person name="Vincent A.T."/>
            <person name="Schiettekatte O."/>
            <person name="Bourhy P."/>
            <person name="Veyrier F.J."/>
            <person name="Picardeau M."/>
        </authorList>
    </citation>
    <scope>NUCLEOTIDE SEQUENCE [LARGE SCALE GENOMIC DNA]</scope>
    <source>
        <strain evidence="2">201400974</strain>
    </source>
</reference>
<dbReference type="OrthoDB" id="9787920at2"/>
<comment type="caution">
    <text evidence="2">The sequence shown here is derived from an EMBL/GenBank/DDBJ whole genome shotgun (WGS) entry which is preliminary data.</text>
</comment>
<organism evidence="2 3">
    <name type="scientific">Leptospira ilyithenensis</name>
    <dbReference type="NCBI Taxonomy" id="2484901"/>
    <lineage>
        <taxon>Bacteria</taxon>
        <taxon>Pseudomonadati</taxon>
        <taxon>Spirochaetota</taxon>
        <taxon>Spirochaetia</taxon>
        <taxon>Leptospirales</taxon>
        <taxon>Leptospiraceae</taxon>
        <taxon>Leptospira</taxon>
    </lineage>
</organism>
<protein>
    <submittedName>
        <fullName evidence="2">N-acetyltransferase</fullName>
    </submittedName>
</protein>
<sequence>MTDPEIHFEKIVNPDASTQEFLWSQLHSYSLSKLNDPHMEETQFFCLLAKREDKIIAAALGYMYFRGLNLQLLWVDSEERGKNLGKEMLQRVEVEAVQLNCSLIFGYSFGFQAPKFYLQEGYEQVGHISDFPPGHNCFFLSKKLSASG</sequence>
<dbReference type="CDD" id="cd04301">
    <property type="entry name" value="NAT_SF"/>
    <property type="match status" value="1"/>
</dbReference>
<evidence type="ECO:0000313" key="2">
    <source>
        <dbReference type="EMBL" id="TGN08199.1"/>
    </source>
</evidence>
<dbReference type="Gene3D" id="3.40.630.30">
    <property type="match status" value="1"/>
</dbReference>
<dbReference type="GO" id="GO:0016747">
    <property type="term" value="F:acyltransferase activity, transferring groups other than amino-acyl groups"/>
    <property type="evidence" value="ECO:0007669"/>
    <property type="project" value="InterPro"/>
</dbReference>
<dbReference type="AlphaFoldDB" id="A0A4R9LNF9"/>
<keyword evidence="2" id="KW-0808">Transferase</keyword>
<gene>
    <name evidence="2" type="ORF">EHS11_14855</name>
</gene>
<dbReference type="PROSITE" id="PS51186">
    <property type="entry name" value="GNAT"/>
    <property type="match status" value="1"/>
</dbReference>
<proteinExistence type="predicted"/>
<dbReference type="SUPFAM" id="SSF55729">
    <property type="entry name" value="Acyl-CoA N-acyltransferases (Nat)"/>
    <property type="match status" value="1"/>
</dbReference>
<keyword evidence="3" id="KW-1185">Reference proteome</keyword>
<dbReference type="RefSeq" id="WP_135765157.1">
    <property type="nucleotide sequence ID" value="NZ_RQHV01000061.1"/>
</dbReference>
<dbReference type="InterPro" id="IPR000182">
    <property type="entry name" value="GNAT_dom"/>
</dbReference>
<accession>A0A4R9LNF9</accession>
<dbReference type="Proteomes" id="UP000298264">
    <property type="component" value="Unassembled WGS sequence"/>
</dbReference>
<feature type="domain" description="N-acetyltransferase" evidence="1">
    <location>
        <begin position="1"/>
        <end position="145"/>
    </location>
</feature>
<name>A0A4R9LNF9_9LEPT</name>
<dbReference type="EMBL" id="RQHV01000061">
    <property type="protein sequence ID" value="TGN08199.1"/>
    <property type="molecule type" value="Genomic_DNA"/>
</dbReference>